<dbReference type="NCBIfam" id="NF003451">
    <property type="entry name" value="PRK05022.1"/>
    <property type="match status" value="1"/>
</dbReference>
<dbReference type="Pfam" id="PF00158">
    <property type="entry name" value="Sigma54_activat"/>
    <property type="match status" value="1"/>
</dbReference>
<dbReference type="Proteomes" id="UP000002736">
    <property type="component" value="Chromosome"/>
</dbReference>
<dbReference type="UniPathway" id="UPA00638"/>
<evidence type="ECO:0000256" key="6">
    <source>
        <dbReference type="HAMAP-Rule" id="MF_01314"/>
    </source>
</evidence>
<evidence type="ECO:0000313" key="9">
    <source>
        <dbReference type="Proteomes" id="UP000002736"/>
    </source>
</evidence>
<dbReference type="PANTHER" id="PTHR32071:SF35">
    <property type="entry name" value="ANAEROBIC NITRIC OXIDE REDUCTASE TRANSCRIPTION REGULATOR NORR"/>
    <property type="match status" value="1"/>
</dbReference>
<evidence type="ECO:0000313" key="8">
    <source>
        <dbReference type="EMBL" id="ACT11839.1"/>
    </source>
</evidence>
<dbReference type="AlphaFoldDB" id="C6D9Q3"/>
<evidence type="ECO:0000256" key="2">
    <source>
        <dbReference type="ARBA" id="ARBA00022840"/>
    </source>
</evidence>
<dbReference type="Gene3D" id="3.40.50.300">
    <property type="entry name" value="P-loop containing nucleotide triphosphate hydrolases"/>
    <property type="match status" value="1"/>
</dbReference>
<dbReference type="Gene3D" id="1.10.8.60">
    <property type="match status" value="1"/>
</dbReference>
<dbReference type="PANTHER" id="PTHR32071">
    <property type="entry name" value="TRANSCRIPTIONAL REGULATORY PROTEIN"/>
    <property type="match status" value="1"/>
</dbReference>
<keyword evidence="2 6" id="KW-0067">ATP-binding</keyword>
<dbReference type="STRING" id="561230.PC1_0785"/>
<sequence length="530" mass="58228">MTLINYCLNDTDLSLGHAMTLSINALARIAIELQMGLSNQDRFQRLINSLRQLLRCDASALLRYENQLFRPLAIDGLAPDVLGRRFRLSDHPRLEAIARAGDVVRFPADSQLPDPYDGLIPSQEDLKVHACVGLPLFANQNLIGALTVDGMDPCQFDHFSDEELRLVGAMAAAALSNALLMERLERQLPAPVRAESPAAESVEEMVGLSEPMLRLKKEVDIVAGSDLNVLIMGETGVGKELVARAIHRGSSRAIHPLVYLNCAALPESVAESELFGHVKGAFTGAIHHRTGKFEMADNGTLFLDEIGELSLTLQAKLLRVLQYGDLQRVGDDSSLKVNVRVLAATNRDLRQAVLDGAFRADLFHRLSVFPLSVPPLRERSQDVALLAGFFCERSRVQLGLARLALTADAGALLEQYDWPGNVRELEHAIYRATVLARAGQESGEVLLGPEHFNLELYSQPVHTPAGAPSATDSVPDYFISGGLREATDDYQRRIIQHTLARHEGNWSSCARELEIDSGNLHRLAKRLGIK</sequence>
<dbReference type="InterPro" id="IPR025944">
    <property type="entry name" value="Sigma_54_int_dom_CS"/>
</dbReference>
<dbReference type="PROSITE" id="PS00688">
    <property type="entry name" value="SIGMA54_INTERACT_3"/>
    <property type="match status" value="1"/>
</dbReference>
<evidence type="ECO:0000256" key="3">
    <source>
        <dbReference type="ARBA" id="ARBA00023015"/>
    </source>
</evidence>
<reference evidence="8 9" key="1">
    <citation type="submission" date="2009-07" db="EMBL/GenBank/DDBJ databases">
        <title>Complete sequence of Pectobacterium carotovorum subsp. carotovorum PC1.</title>
        <authorList>
            <consortium name="US DOE Joint Genome Institute"/>
            <person name="Lucas S."/>
            <person name="Copeland A."/>
            <person name="Lapidus A."/>
            <person name="Glavina del Rio T."/>
            <person name="Tice H."/>
            <person name="Bruce D."/>
            <person name="Goodwin L."/>
            <person name="Pitluck S."/>
            <person name="Munk A.C."/>
            <person name="Brettin T."/>
            <person name="Detter J.C."/>
            <person name="Han C."/>
            <person name="Tapia R."/>
            <person name="Larimer F."/>
            <person name="Land M."/>
            <person name="Hauser L."/>
            <person name="Kyrpides N."/>
            <person name="Mikhailova N."/>
            <person name="Balakrishnan V."/>
            <person name="Glasner J."/>
            <person name="Perna N.T."/>
        </authorList>
    </citation>
    <scope>NUCLEOTIDE SEQUENCE [LARGE SCALE GENOMIC DNA]</scope>
    <source>
        <strain evidence="8 9">PC1</strain>
    </source>
</reference>
<comment type="pathway">
    <text evidence="6">Nitrogen metabolism; nitric oxide reduction.</text>
</comment>
<dbReference type="HOGENOM" id="CLU_000445_125_0_6"/>
<dbReference type="EMBL" id="CP001657">
    <property type="protein sequence ID" value="ACT11839.1"/>
    <property type="molecule type" value="Genomic_DNA"/>
</dbReference>
<feature type="DNA-binding region" description="H-T-H motif" evidence="6">
    <location>
        <begin position="506"/>
        <end position="525"/>
    </location>
</feature>
<dbReference type="GO" id="GO:0000160">
    <property type="term" value="P:phosphorelay signal transduction system"/>
    <property type="evidence" value="ECO:0007669"/>
    <property type="project" value="UniProtKB-UniRule"/>
</dbReference>
<dbReference type="Gene3D" id="3.30.450.40">
    <property type="match status" value="1"/>
</dbReference>
<feature type="modified residue" description="4-aspartylphosphate" evidence="6">
    <location>
        <position position="75"/>
    </location>
</feature>
<dbReference type="PROSITE" id="PS00675">
    <property type="entry name" value="SIGMA54_INTERACT_1"/>
    <property type="match status" value="1"/>
</dbReference>
<keyword evidence="3 6" id="KW-0805">Transcription regulation</keyword>
<dbReference type="InterPro" id="IPR058031">
    <property type="entry name" value="AAA_lid_NorR"/>
</dbReference>
<organism evidence="8 9">
    <name type="scientific">Pectobacterium carotovorum subsp. carotovorum (strain PC1)</name>
    <dbReference type="NCBI Taxonomy" id="561230"/>
    <lineage>
        <taxon>Bacteria</taxon>
        <taxon>Pseudomonadati</taxon>
        <taxon>Pseudomonadota</taxon>
        <taxon>Gammaproteobacteria</taxon>
        <taxon>Enterobacterales</taxon>
        <taxon>Pectobacteriaceae</taxon>
        <taxon>Pectobacterium</taxon>
    </lineage>
</organism>
<dbReference type="InterPro" id="IPR025662">
    <property type="entry name" value="Sigma_54_int_dom_ATP-bd_1"/>
</dbReference>
<evidence type="ECO:0000259" key="7">
    <source>
        <dbReference type="PROSITE" id="PS50045"/>
    </source>
</evidence>
<dbReference type="InterPro" id="IPR009057">
    <property type="entry name" value="Homeodomain-like_sf"/>
</dbReference>
<dbReference type="FunFam" id="3.40.50.300:FF:000006">
    <property type="entry name" value="DNA-binding transcriptional regulator NtrC"/>
    <property type="match status" value="1"/>
</dbReference>
<name>C6D9Q3_PECCP</name>
<dbReference type="CDD" id="cd00009">
    <property type="entry name" value="AAA"/>
    <property type="match status" value="1"/>
</dbReference>
<keyword evidence="4 6" id="KW-0238">DNA-binding</keyword>
<dbReference type="InterPro" id="IPR025943">
    <property type="entry name" value="Sigma_54_int_dom_ATP-bd_2"/>
</dbReference>
<dbReference type="GO" id="GO:0005524">
    <property type="term" value="F:ATP binding"/>
    <property type="evidence" value="ECO:0007669"/>
    <property type="project" value="UniProtKB-UniRule"/>
</dbReference>
<keyword evidence="6" id="KW-0597">Phosphoprotein</keyword>
<evidence type="ECO:0000256" key="4">
    <source>
        <dbReference type="ARBA" id="ARBA00023125"/>
    </source>
</evidence>
<evidence type="ECO:0000256" key="5">
    <source>
        <dbReference type="ARBA" id="ARBA00023163"/>
    </source>
</evidence>
<dbReference type="InterPro" id="IPR023944">
    <property type="entry name" value="NorR"/>
</dbReference>
<feature type="domain" description="Sigma-54 factor interaction" evidence="7">
    <location>
        <begin position="205"/>
        <end position="434"/>
    </location>
</feature>
<dbReference type="InterPro" id="IPR027417">
    <property type="entry name" value="P-loop_NTPase"/>
</dbReference>
<dbReference type="SMART" id="SM00382">
    <property type="entry name" value="AAA"/>
    <property type="match status" value="1"/>
</dbReference>
<dbReference type="Pfam" id="PF25601">
    <property type="entry name" value="AAA_lid_14"/>
    <property type="match status" value="1"/>
</dbReference>
<dbReference type="GO" id="GO:0003677">
    <property type="term" value="F:DNA binding"/>
    <property type="evidence" value="ECO:0007669"/>
    <property type="project" value="UniProtKB-KW"/>
</dbReference>
<keyword evidence="5 6" id="KW-0804">Transcription</keyword>
<dbReference type="InterPro" id="IPR003018">
    <property type="entry name" value="GAF"/>
</dbReference>
<dbReference type="Pfam" id="PF01590">
    <property type="entry name" value="GAF"/>
    <property type="match status" value="1"/>
</dbReference>
<dbReference type="Gene3D" id="1.10.10.60">
    <property type="entry name" value="Homeodomain-like"/>
    <property type="match status" value="1"/>
</dbReference>
<dbReference type="SUPFAM" id="SSF46689">
    <property type="entry name" value="Homeodomain-like"/>
    <property type="match status" value="1"/>
</dbReference>
<evidence type="ECO:0000256" key="1">
    <source>
        <dbReference type="ARBA" id="ARBA00022741"/>
    </source>
</evidence>
<comment type="function">
    <text evidence="6">Required for the expression of anaerobic nitric oxide (NO) reductase, acts as a transcriptional activator for at least the norVW operon. Activation also requires sigma-54.</text>
</comment>
<protein>
    <recommendedName>
        <fullName evidence="6">Anaerobic nitric oxide reductase transcription regulator NorR</fullName>
    </recommendedName>
</protein>
<dbReference type="InterPro" id="IPR029016">
    <property type="entry name" value="GAF-like_dom_sf"/>
</dbReference>
<dbReference type="SMART" id="SM00065">
    <property type="entry name" value="GAF"/>
    <property type="match status" value="1"/>
</dbReference>
<dbReference type="KEGG" id="pct:PC1_0785"/>
<gene>
    <name evidence="6" type="primary">norR</name>
    <name evidence="8" type="ordered locus">PC1_0785</name>
</gene>
<dbReference type="PROSITE" id="PS00676">
    <property type="entry name" value="SIGMA54_INTERACT_2"/>
    <property type="match status" value="1"/>
</dbReference>
<dbReference type="InterPro" id="IPR003593">
    <property type="entry name" value="AAA+_ATPase"/>
</dbReference>
<dbReference type="SUPFAM" id="SSF55781">
    <property type="entry name" value="GAF domain-like"/>
    <property type="match status" value="1"/>
</dbReference>
<accession>C6D9Q3</accession>
<dbReference type="eggNOG" id="COG3604">
    <property type="taxonomic scope" value="Bacteria"/>
</dbReference>
<dbReference type="HAMAP" id="MF_01314">
    <property type="entry name" value="NorR"/>
    <property type="match status" value="1"/>
</dbReference>
<keyword evidence="1 6" id="KW-0547">Nucleotide-binding</keyword>
<dbReference type="PROSITE" id="PS50045">
    <property type="entry name" value="SIGMA54_INTERACT_4"/>
    <property type="match status" value="1"/>
</dbReference>
<dbReference type="InterPro" id="IPR002078">
    <property type="entry name" value="Sigma_54_int"/>
</dbReference>
<dbReference type="SUPFAM" id="SSF52540">
    <property type="entry name" value="P-loop containing nucleoside triphosphate hydrolases"/>
    <property type="match status" value="1"/>
</dbReference>
<proteinExistence type="inferred from homology"/>
<dbReference type="GO" id="GO:0003700">
    <property type="term" value="F:DNA-binding transcription factor activity"/>
    <property type="evidence" value="ECO:0007669"/>
    <property type="project" value="UniProtKB-UniRule"/>
</dbReference>